<accession>A0ABV8UC66</accession>
<evidence type="ECO:0000256" key="5">
    <source>
        <dbReference type="ARBA" id="ARBA00022833"/>
    </source>
</evidence>
<dbReference type="InterPro" id="IPR016047">
    <property type="entry name" value="M23ase_b-sheet_dom"/>
</dbReference>
<keyword evidence="2" id="KW-0645">Protease</keyword>
<dbReference type="InterPro" id="IPR045974">
    <property type="entry name" value="DUF5930"/>
</dbReference>
<evidence type="ECO:0000313" key="12">
    <source>
        <dbReference type="Proteomes" id="UP001595776"/>
    </source>
</evidence>
<evidence type="ECO:0000256" key="6">
    <source>
        <dbReference type="ARBA" id="ARBA00023049"/>
    </source>
</evidence>
<feature type="domain" description="DUF5930" evidence="10">
    <location>
        <begin position="7"/>
        <end position="93"/>
    </location>
</feature>
<keyword evidence="4" id="KW-0378">Hydrolase</keyword>
<evidence type="ECO:0000256" key="3">
    <source>
        <dbReference type="ARBA" id="ARBA00022723"/>
    </source>
</evidence>
<comment type="cofactor">
    <cofactor evidence="1">
        <name>Zn(2+)</name>
        <dbReference type="ChEBI" id="CHEBI:29105"/>
    </cofactor>
</comment>
<name>A0ABV8UC66_9PROT</name>
<gene>
    <name evidence="11" type="ORF">ACFO5Q_10565</name>
</gene>
<feature type="region of interest" description="Disordered" evidence="8">
    <location>
        <begin position="119"/>
        <end position="145"/>
    </location>
</feature>
<keyword evidence="3" id="KW-0479">Metal-binding</keyword>
<dbReference type="PANTHER" id="PTHR21666">
    <property type="entry name" value="PEPTIDASE-RELATED"/>
    <property type="match status" value="1"/>
</dbReference>
<evidence type="ECO:0000256" key="4">
    <source>
        <dbReference type="ARBA" id="ARBA00022801"/>
    </source>
</evidence>
<dbReference type="PANTHER" id="PTHR21666:SF288">
    <property type="entry name" value="CELL DIVISION PROTEIN YTFB"/>
    <property type="match status" value="1"/>
</dbReference>
<organism evidence="11 12">
    <name type="scientific">Kordiimonas lipolytica</name>
    <dbReference type="NCBI Taxonomy" id="1662421"/>
    <lineage>
        <taxon>Bacteria</taxon>
        <taxon>Pseudomonadati</taxon>
        <taxon>Pseudomonadota</taxon>
        <taxon>Alphaproteobacteria</taxon>
        <taxon>Kordiimonadales</taxon>
        <taxon>Kordiimonadaceae</taxon>
        <taxon>Kordiimonas</taxon>
    </lineage>
</organism>
<evidence type="ECO:0000256" key="8">
    <source>
        <dbReference type="SAM" id="MobiDB-lite"/>
    </source>
</evidence>
<feature type="coiled-coil region" evidence="7">
    <location>
        <begin position="84"/>
        <end position="115"/>
    </location>
</feature>
<dbReference type="SUPFAM" id="SSF51261">
    <property type="entry name" value="Duplicated hybrid motif"/>
    <property type="match status" value="1"/>
</dbReference>
<evidence type="ECO:0000256" key="7">
    <source>
        <dbReference type="SAM" id="Coils"/>
    </source>
</evidence>
<evidence type="ECO:0000259" key="9">
    <source>
        <dbReference type="Pfam" id="PF01551"/>
    </source>
</evidence>
<keyword evidence="7" id="KW-0175">Coiled coil</keyword>
<dbReference type="Pfam" id="PF19353">
    <property type="entry name" value="DUF5930"/>
    <property type="match status" value="1"/>
</dbReference>
<dbReference type="Proteomes" id="UP001595776">
    <property type="component" value="Unassembled WGS sequence"/>
</dbReference>
<dbReference type="CDD" id="cd12797">
    <property type="entry name" value="M23_peptidase"/>
    <property type="match status" value="1"/>
</dbReference>
<keyword evidence="6" id="KW-0482">Metalloprotease</keyword>
<evidence type="ECO:0000256" key="1">
    <source>
        <dbReference type="ARBA" id="ARBA00001947"/>
    </source>
</evidence>
<evidence type="ECO:0000313" key="11">
    <source>
        <dbReference type="EMBL" id="MFC4348288.1"/>
    </source>
</evidence>
<dbReference type="Pfam" id="PF01551">
    <property type="entry name" value="Peptidase_M23"/>
    <property type="match status" value="1"/>
</dbReference>
<keyword evidence="12" id="KW-1185">Reference proteome</keyword>
<comment type="caution">
    <text evidence="11">The sequence shown here is derived from an EMBL/GenBank/DDBJ whole genome shotgun (WGS) entry which is preliminary data.</text>
</comment>
<dbReference type="Gene3D" id="2.70.70.10">
    <property type="entry name" value="Glucose Permease (Domain IIA)"/>
    <property type="match status" value="1"/>
</dbReference>
<keyword evidence="5" id="KW-0862">Zinc</keyword>
<dbReference type="InterPro" id="IPR050570">
    <property type="entry name" value="Cell_wall_metabolism_enzyme"/>
</dbReference>
<sequence>MSNDLTLLEKFQIFRQKYFPERQLFLRSEGRVRFVTFSSNFQMATSSAVLVALGWGLVTSYHYLTRDQVLEAKNRTITTMSAQYESLSNDFSALEMEVERKAEQLETRQRLLEEMVGVDGNSAPRPVNAEPEAATSDKAPAPNTSMTIGEKPSFLAEILGAGTAQAAILSNTDRRKNLLARLEQMQHRQQYLAHALLSDAEAQIAKIDQVLEPTKLDNEQLLQKAETMVTAMGGPFVPEQDFQPVFDENDHDTFLQLINTRQRLEMVTMVLNSVPVGQPAEKYYLSSKFGRRKDPLKKTWASHYGLDLAGWPGTAINATGPGTVVHAGWFGPYGNMVEIDHGNGFRTRYGHMRKVRVKKGDEVTLGQRVGDMGKTGRVTGTHLHYEIWFDGEVRDPMPFMKAANDVLEIQGRNEETSQQ</sequence>
<dbReference type="EMBL" id="JBHSCR010000007">
    <property type="protein sequence ID" value="MFC4348288.1"/>
    <property type="molecule type" value="Genomic_DNA"/>
</dbReference>
<proteinExistence type="predicted"/>
<reference evidence="12" key="1">
    <citation type="journal article" date="2019" name="Int. J. Syst. Evol. Microbiol.">
        <title>The Global Catalogue of Microorganisms (GCM) 10K type strain sequencing project: providing services to taxonomists for standard genome sequencing and annotation.</title>
        <authorList>
            <consortium name="The Broad Institute Genomics Platform"/>
            <consortium name="The Broad Institute Genome Sequencing Center for Infectious Disease"/>
            <person name="Wu L."/>
            <person name="Ma J."/>
        </authorList>
    </citation>
    <scope>NUCLEOTIDE SEQUENCE [LARGE SCALE GENOMIC DNA]</scope>
    <source>
        <strain evidence="12">CGMCC 1.15304</strain>
    </source>
</reference>
<evidence type="ECO:0000256" key="2">
    <source>
        <dbReference type="ARBA" id="ARBA00022670"/>
    </source>
</evidence>
<evidence type="ECO:0000259" key="10">
    <source>
        <dbReference type="Pfam" id="PF19353"/>
    </source>
</evidence>
<protein>
    <submittedName>
        <fullName evidence="11">Peptidoglycan DD-metalloendopeptidase family protein</fullName>
    </submittedName>
</protein>
<dbReference type="InterPro" id="IPR011055">
    <property type="entry name" value="Dup_hybrid_motif"/>
</dbReference>
<feature type="domain" description="M23ase beta-sheet core" evidence="9">
    <location>
        <begin position="302"/>
        <end position="396"/>
    </location>
</feature>
<dbReference type="RefSeq" id="WP_068145770.1">
    <property type="nucleotide sequence ID" value="NZ_JBHSCR010000007.1"/>
</dbReference>